<evidence type="ECO:0000259" key="13">
    <source>
        <dbReference type="PROSITE" id="PS51485"/>
    </source>
</evidence>
<keyword evidence="6" id="KW-1015">Disulfide bond</keyword>
<keyword evidence="15" id="KW-1185">Reference proteome</keyword>
<evidence type="ECO:0000256" key="10">
    <source>
        <dbReference type="SAM" id="MobiDB-lite"/>
    </source>
</evidence>
<keyword evidence="5 11" id="KW-0472">Membrane</keyword>
<keyword evidence="7" id="KW-0325">Glycoprotein</keyword>
<evidence type="ECO:0000256" key="9">
    <source>
        <dbReference type="ARBA" id="ARBA00035011"/>
    </source>
</evidence>
<evidence type="ECO:0000256" key="7">
    <source>
        <dbReference type="ARBA" id="ARBA00023180"/>
    </source>
</evidence>
<keyword evidence="2" id="KW-1003">Cell membrane</keyword>
<feature type="transmembrane region" description="Helical" evidence="11">
    <location>
        <begin position="192"/>
        <end position="217"/>
    </location>
</feature>
<accession>A0A484MJ33</accession>
<dbReference type="EMBL" id="OOIL02003469">
    <property type="protein sequence ID" value="VFQ88016.1"/>
    <property type="molecule type" value="Genomic_DNA"/>
</dbReference>
<feature type="region of interest" description="Disordered" evidence="10">
    <location>
        <begin position="148"/>
        <end position="189"/>
    </location>
</feature>
<evidence type="ECO:0000256" key="3">
    <source>
        <dbReference type="ARBA" id="ARBA00022622"/>
    </source>
</evidence>
<dbReference type="Proteomes" id="UP000595140">
    <property type="component" value="Unassembled WGS sequence"/>
</dbReference>
<dbReference type="CDD" id="cd11019">
    <property type="entry name" value="OsENODL1_like"/>
    <property type="match status" value="1"/>
</dbReference>
<reference evidence="14 15" key="1">
    <citation type="submission" date="2018-04" db="EMBL/GenBank/DDBJ databases">
        <authorList>
            <person name="Vogel A."/>
        </authorList>
    </citation>
    <scope>NUCLEOTIDE SEQUENCE [LARGE SCALE GENOMIC DNA]</scope>
</reference>
<gene>
    <name evidence="14" type="ORF">CCAM_LOCUS29792</name>
</gene>
<keyword evidence="11" id="KW-0812">Transmembrane</keyword>
<dbReference type="PANTHER" id="PTHR33021:SF234">
    <property type="entry name" value="EARLY NODULIN-LIKE PROTEIN 7"/>
    <property type="match status" value="1"/>
</dbReference>
<feature type="signal peptide" evidence="12">
    <location>
        <begin position="1"/>
        <end position="23"/>
    </location>
</feature>
<keyword evidence="11" id="KW-1133">Transmembrane helix</keyword>
<dbReference type="PROSITE" id="PS51485">
    <property type="entry name" value="PHYTOCYANIN"/>
    <property type="match status" value="1"/>
</dbReference>
<evidence type="ECO:0000256" key="8">
    <source>
        <dbReference type="ARBA" id="ARBA00023288"/>
    </source>
</evidence>
<keyword evidence="8" id="KW-0449">Lipoprotein</keyword>
<evidence type="ECO:0000256" key="5">
    <source>
        <dbReference type="ARBA" id="ARBA00023136"/>
    </source>
</evidence>
<dbReference type="InterPro" id="IPR008972">
    <property type="entry name" value="Cupredoxin"/>
</dbReference>
<evidence type="ECO:0000313" key="15">
    <source>
        <dbReference type="Proteomes" id="UP000595140"/>
    </source>
</evidence>
<protein>
    <recommendedName>
        <fullName evidence="13">Phytocyanin domain-containing protein</fullName>
    </recommendedName>
</protein>
<evidence type="ECO:0000256" key="1">
    <source>
        <dbReference type="ARBA" id="ARBA00004609"/>
    </source>
</evidence>
<evidence type="ECO:0000313" key="14">
    <source>
        <dbReference type="EMBL" id="VFQ88016.1"/>
    </source>
</evidence>
<keyword evidence="4 12" id="KW-0732">Signal</keyword>
<dbReference type="GO" id="GO:0005886">
    <property type="term" value="C:plasma membrane"/>
    <property type="evidence" value="ECO:0007669"/>
    <property type="project" value="UniProtKB-SubCell"/>
</dbReference>
<dbReference type="Gene3D" id="2.60.40.420">
    <property type="entry name" value="Cupredoxins - blue copper proteins"/>
    <property type="match status" value="1"/>
</dbReference>
<comment type="similarity">
    <text evidence="9">Belongs to the early nodulin-like (ENODL) family.</text>
</comment>
<name>A0A484MJ33_9ASTE</name>
<keyword evidence="3" id="KW-0336">GPI-anchor</keyword>
<comment type="subcellular location">
    <subcellularLocation>
        <location evidence="1">Cell membrane</location>
        <topology evidence="1">Lipid-anchor</topology>
        <topology evidence="1">GPI-anchor</topology>
    </subcellularLocation>
</comment>
<feature type="compositionally biased region" description="Low complexity" evidence="10">
    <location>
        <begin position="151"/>
        <end position="172"/>
    </location>
</feature>
<feature type="compositionally biased region" description="Pro residues" evidence="10">
    <location>
        <begin position="173"/>
        <end position="184"/>
    </location>
</feature>
<evidence type="ECO:0000256" key="2">
    <source>
        <dbReference type="ARBA" id="ARBA00022475"/>
    </source>
</evidence>
<evidence type="ECO:0000256" key="11">
    <source>
        <dbReference type="SAM" id="Phobius"/>
    </source>
</evidence>
<dbReference type="AlphaFoldDB" id="A0A484MJ33"/>
<evidence type="ECO:0000256" key="4">
    <source>
        <dbReference type="ARBA" id="ARBA00022729"/>
    </source>
</evidence>
<dbReference type="OrthoDB" id="2015640at2759"/>
<evidence type="ECO:0000256" key="6">
    <source>
        <dbReference type="ARBA" id="ARBA00023157"/>
    </source>
</evidence>
<organism evidence="14 15">
    <name type="scientific">Cuscuta campestris</name>
    <dbReference type="NCBI Taxonomy" id="132261"/>
    <lineage>
        <taxon>Eukaryota</taxon>
        <taxon>Viridiplantae</taxon>
        <taxon>Streptophyta</taxon>
        <taxon>Embryophyta</taxon>
        <taxon>Tracheophyta</taxon>
        <taxon>Spermatophyta</taxon>
        <taxon>Magnoliopsida</taxon>
        <taxon>eudicotyledons</taxon>
        <taxon>Gunneridae</taxon>
        <taxon>Pentapetalae</taxon>
        <taxon>asterids</taxon>
        <taxon>lamiids</taxon>
        <taxon>Solanales</taxon>
        <taxon>Convolvulaceae</taxon>
        <taxon>Cuscuteae</taxon>
        <taxon>Cuscuta</taxon>
        <taxon>Cuscuta subgen. Grammica</taxon>
        <taxon>Cuscuta sect. Cleistogrammica</taxon>
    </lineage>
</organism>
<dbReference type="GO" id="GO:0098552">
    <property type="term" value="C:side of membrane"/>
    <property type="evidence" value="ECO:0007669"/>
    <property type="project" value="UniProtKB-KW"/>
</dbReference>
<dbReference type="GO" id="GO:0009055">
    <property type="term" value="F:electron transfer activity"/>
    <property type="evidence" value="ECO:0007669"/>
    <property type="project" value="InterPro"/>
</dbReference>
<feature type="chain" id="PRO_5019795473" description="Phytocyanin domain-containing protein" evidence="12">
    <location>
        <begin position="24"/>
        <end position="218"/>
    </location>
</feature>
<sequence>MMESHQFLVALCCCSSLFILASSLSCPPSPAGHTFSVGGSGGWSLQPCDGLNRWAQGLRFHVNDTLVFKYKEGEDSVLLVEKWDYYHCVKTRPIQTLITTSPGNSSTLFTLTRSGQFYFISGHADNCAKGQRLSVVVMSPDHHYPNPPLPHVVVPSSAPSPARIPPSVNVPSPSAPPSGSPSPAPAQKAKSGAVAVGGGSSAALGLAVVAGLAVLLLF</sequence>
<proteinExistence type="inferred from homology"/>
<dbReference type="PANTHER" id="PTHR33021">
    <property type="entry name" value="BLUE COPPER PROTEIN"/>
    <property type="match status" value="1"/>
</dbReference>
<dbReference type="InterPro" id="IPR041846">
    <property type="entry name" value="ENL_dom"/>
</dbReference>
<dbReference type="InterPro" id="IPR039391">
    <property type="entry name" value="Phytocyanin-like"/>
</dbReference>
<evidence type="ECO:0000256" key="12">
    <source>
        <dbReference type="SAM" id="SignalP"/>
    </source>
</evidence>
<dbReference type="FunFam" id="2.60.40.420:FF:000034">
    <property type="entry name" value="Cupredoxin superfamily protein"/>
    <property type="match status" value="1"/>
</dbReference>
<dbReference type="SUPFAM" id="SSF49503">
    <property type="entry name" value="Cupredoxins"/>
    <property type="match status" value="1"/>
</dbReference>
<dbReference type="Pfam" id="PF02298">
    <property type="entry name" value="Cu_bind_like"/>
    <property type="match status" value="1"/>
</dbReference>
<feature type="domain" description="Phytocyanin" evidence="13">
    <location>
        <begin position="33"/>
        <end position="139"/>
    </location>
</feature>
<dbReference type="InterPro" id="IPR003245">
    <property type="entry name" value="Phytocyanin_dom"/>
</dbReference>